<gene>
    <name evidence="2" type="ORF">PCC79_15445</name>
</gene>
<keyword evidence="3" id="KW-1185">Reference proteome</keyword>
<dbReference type="RefSeq" id="WP_342372357.1">
    <property type="nucleotide sequence ID" value="NZ_CP115965.1"/>
</dbReference>
<reference evidence="2 3" key="1">
    <citation type="journal article" date="2023" name="Environ Microbiome">
        <title>A coral-associated actinobacterium mitigates coral bleaching under heat stress.</title>
        <authorList>
            <person name="Li J."/>
            <person name="Zou Y."/>
            <person name="Li Q."/>
            <person name="Zhang J."/>
            <person name="Bourne D.G."/>
            <person name="Lyu Y."/>
            <person name="Liu C."/>
            <person name="Zhang S."/>
        </authorList>
    </citation>
    <scope>NUCLEOTIDE SEQUENCE [LARGE SCALE GENOMIC DNA]</scope>
    <source>
        <strain evidence="2 3">SCSIO 13291</strain>
    </source>
</reference>
<dbReference type="InterPro" id="IPR003870">
    <property type="entry name" value="DUF222"/>
</dbReference>
<feature type="domain" description="DUF222" evidence="1">
    <location>
        <begin position="77"/>
        <end position="248"/>
    </location>
</feature>
<evidence type="ECO:0000313" key="3">
    <source>
        <dbReference type="Proteomes" id="UP001434337"/>
    </source>
</evidence>
<dbReference type="Proteomes" id="UP001434337">
    <property type="component" value="Chromosome"/>
</dbReference>
<evidence type="ECO:0000313" key="2">
    <source>
        <dbReference type="EMBL" id="WZW98262.1"/>
    </source>
</evidence>
<evidence type="ECO:0000259" key="1">
    <source>
        <dbReference type="Pfam" id="PF02720"/>
    </source>
</evidence>
<dbReference type="Pfam" id="PF02720">
    <property type="entry name" value="DUF222"/>
    <property type="match status" value="1"/>
</dbReference>
<protein>
    <submittedName>
        <fullName evidence="2">DUF222 domain-containing protein</fullName>
    </submittedName>
</protein>
<name>A0ABZ3C7L2_9ACTN</name>
<sequence>MSQSRTSIAASIAVVPAVLSDAYSAFEHAHAAKRADEVAELIALCRVCDAYAISGTTVVEGCERLVRFGGDGTPEVGEFVVAELAALMRCGTDTARAQVRRALNLRHRHPQLWEATVAGLVPVWQAFLVTDACAGLAQDACLWVDAQVAIASCLQPFPRVMRQVEGWVLAADPAAAAERAAQAESSRYVRVEGIVDGACGVSARLSAGDGLALDDALTVVAAALPVVEDHEVRRATALGVLARAVLGQDALLAPEVPAEELPTAQGSTSEAPTSEAPSALVLAAAAPSAVMLGAERPATAAHDGLAVLGRLGDHLTAGQPRRATVVVHINRVDLPAPERGVAEVERWGHVLASQVREVLSGCQVTVRPILDPEALAPSDAYEVPEVMRFALHQRNPVDVFPFGTRAARACDTDHTQPFDAGAPPGAGQTNLTNLGPLARFSHRVKTHGGWQVTQPTPGTYCWRSRAGYEYTVSAAGTVMARRPTAPGDRWWLREEPPPLEPEPPA</sequence>
<organism evidence="2 3">
    <name type="scientific">Propioniciclava soli</name>
    <dbReference type="NCBI Taxonomy" id="2775081"/>
    <lineage>
        <taxon>Bacteria</taxon>
        <taxon>Bacillati</taxon>
        <taxon>Actinomycetota</taxon>
        <taxon>Actinomycetes</taxon>
        <taxon>Propionibacteriales</taxon>
        <taxon>Propionibacteriaceae</taxon>
        <taxon>Propioniciclava</taxon>
    </lineage>
</organism>
<proteinExistence type="predicted"/>
<accession>A0ABZ3C7L2</accession>
<dbReference type="EMBL" id="CP115965">
    <property type="protein sequence ID" value="WZW98262.1"/>
    <property type="molecule type" value="Genomic_DNA"/>
</dbReference>